<accession>A0AAU9MJX0</accession>
<name>A0AAU9MJX0_9ASTR</name>
<evidence type="ECO:0000313" key="2">
    <source>
        <dbReference type="EMBL" id="CAH1420958.1"/>
    </source>
</evidence>
<dbReference type="AlphaFoldDB" id="A0AAU9MJX0"/>
<dbReference type="Proteomes" id="UP001157418">
    <property type="component" value="Unassembled WGS sequence"/>
</dbReference>
<reference evidence="2 3" key="1">
    <citation type="submission" date="2022-01" db="EMBL/GenBank/DDBJ databases">
        <authorList>
            <person name="Xiong W."/>
            <person name="Schranz E."/>
        </authorList>
    </citation>
    <scope>NUCLEOTIDE SEQUENCE [LARGE SCALE GENOMIC DNA]</scope>
</reference>
<evidence type="ECO:0000313" key="3">
    <source>
        <dbReference type="Proteomes" id="UP001157418"/>
    </source>
</evidence>
<feature type="compositionally biased region" description="Basic and acidic residues" evidence="1">
    <location>
        <begin position="28"/>
        <end position="49"/>
    </location>
</feature>
<feature type="compositionally biased region" description="Polar residues" evidence="1">
    <location>
        <begin position="69"/>
        <end position="79"/>
    </location>
</feature>
<sequence length="91" mass="10151">MECVEDEEDEEGILDKWMVGNVIKHEEGEIDLEDNKDTTDEVRDKRSDGKAATVDKVLPENGQRLSVGDAQNQENQSSHGEPMSMVEAMTS</sequence>
<dbReference type="EMBL" id="CAKMRJ010001112">
    <property type="protein sequence ID" value="CAH1420958.1"/>
    <property type="molecule type" value="Genomic_DNA"/>
</dbReference>
<keyword evidence="3" id="KW-1185">Reference proteome</keyword>
<evidence type="ECO:0000256" key="1">
    <source>
        <dbReference type="SAM" id="MobiDB-lite"/>
    </source>
</evidence>
<gene>
    <name evidence="2" type="ORF">LVIROSA_LOCUS8385</name>
</gene>
<comment type="caution">
    <text evidence="2">The sequence shown here is derived from an EMBL/GenBank/DDBJ whole genome shotgun (WGS) entry which is preliminary data.</text>
</comment>
<organism evidence="2 3">
    <name type="scientific">Lactuca virosa</name>
    <dbReference type="NCBI Taxonomy" id="75947"/>
    <lineage>
        <taxon>Eukaryota</taxon>
        <taxon>Viridiplantae</taxon>
        <taxon>Streptophyta</taxon>
        <taxon>Embryophyta</taxon>
        <taxon>Tracheophyta</taxon>
        <taxon>Spermatophyta</taxon>
        <taxon>Magnoliopsida</taxon>
        <taxon>eudicotyledons</taxon>
        <taxon>Gunneridae</taxon>
        <taxon>Pentapetalae</taxon>
        <taxon>asterids</taxon>
        <taxon>campanulids</taxon>
        <taxon>Asterales</taxon>
        <taxon>Asteraceae</taxon>
        <taxon>Cichorioideae</taxon>
        <taxon>Cichorieae</taxon>
        <taxon>Lactucinae</taxon>
        <taxon>Lactuca</taxon>
    </lineage>
</organism>
<proteinExistence type="predicted"/>
<feature type="region of interest" description="Disordered" evidence="1">
    <location>
        <begin position="28"/>
        <end position="91"/>
    </location>
</feature>
<protein>
    <submittedName>
        <fullName evidence="2">Uncharacterized protein</fullName>
    </submittedName>
</protein>